<feature type="transmembrane region" description="Helical" evidence="6">
    <location>
        <begin position="226"/>
        <end position="245"/>
    </location>
</feature>
<evidence type="ECO:0000256" key="6">
    <source>
        <dbReference type="SAM" id="Phobius"/>
    </source>
</evidence>
<dbReference type="STRING" id="1798512.A3A39_01210"/>
<evidence type="ECO:0000256" key="3">
    <source>
        <dbReference type="ARBA" id="ARBA00022692"/>
    </source>
</evidence>
<feature type="transmembrane region" description="Helical" evidence="6">
    <location>
        <begin position="186"/>
        <end position="214"/>
    </location>
</feature>
<evidence type="ECO:0000313" key="7">
    <source>
        <dbReference type="EMBL" id="OGG80003.1"/>
    </source>
</evidence>
<keyword evidence="2" id="KW-1003">Cell membrane</keyword>
<name>A0A1F6F2B2_9BACT</name>
<dbReference type="PANTHER" id="PTHR30482:SF10">
    <property type="entry name" value="HIGH-AFFINITY BRANCHED-CHAIN AMINO ACID TRANSPORT PROTEIN BRAE"/>
    <property type="match status" value="1"/>
</dbReference>
<feature type="transmembrane region" description="Helical" evidence="6">
    <location>
        <begin position="6"/>
        <end position="23"/>
    </location>
</feature>
<dbReference type="AlphaFoldDB" id="A0A1F6F2B2"/>
<comment type="subcellular location">
    <subcellularLocation>
        <location evidence="1">Cell membrane</location>
        <topology evidence="1">Multi-pass membrane protein</topology>
    </subcellularLocation>
</comment>
<feature type="transmembrane region" description="Helical" evidence="6">
    <location>
        <begin position="151"/>
        <end position="174"/>
    </location>
</feature>
<dbReference type="PROSITE" id="PS50283">
    <property type="entry name" value="NA_SOLUT_SYMP_3"/>
    <property type="match status" value="1"/>
</dbReference>
<evidence type="ECO:0000256" key="2">
    <source>
        <dbReference type="ARBA" id="ARBA00022475"/>
    </source>
</evidence>
<evidence type="ECO:0000256" key="1">
    <source>
        <dbReference type="ARBA" id="ARBA00004651"/>
    </source>
</evidence>
<keyword evidence="5 6" id="KW-0472">Membrane</keyword>
<evidence type="ECO:0008006" key="9">
    <source>
        <dbReference type="Google" id="ProtNLM"/>
    </source>
</evidence>
<protein>
    <recommendedName>
        <fullName evidence="9">Branched-chain amino acid ABC transporter permease</fullName>
    </recommendedName>
</protein>
<proteinExistence type="predicted"/>
<reference evidence="7 8" key="1">
    <citation type="journal article" date="2016" name="Nat. Commun.">
        <title>Thousands of microbial genomes shed light on interconnected biogeochemical processes in an aquifer system.</title>
        <authorList>
            <person name="Anantharaman K."/>
            <person name="Brown C.T."/>
            <person name="Hug L.A."/>
            <person name="Sharon I."/>
            <person name="Castelle C.J."/>
            <person name="Probst A.J."/>
            <person name="Thomas B.C."/>
            <person name="Singh A."/>
            <person name="Wilkins M.J."/>
            <person name="Karaoz U."/>
            <person name="Brodie E.L."/>
            <person name="Williams K.H."/>
            <person name="Hubbard S.S."/>
            <person name="Banfield J.F."/>
        </authorList>
    </citation>
    <scope>NUCLEOTIDE SEQUENCE [LARGE SCALE GENOMIC DNA]</scope>
</reference>
<dbReference type="Pfam" id="PF02653">
    <property type="entry name" value="BPD_transp_2"/>
    <property type="match status" value="1"/>
</dbReference>
<evidence type="ECO:0000313" key="8">
    <source>
        <dbReference type="Proteomes" id="UP000177372"/>
    </source>
</evidence>
<accession>A0A1F6F2B2</accession>
<evidence type="ECO:0000256" key="4">
    <source>
        <dbReference type="ARBA" id="ARBA00022989"/>
    </source>
</evidence>
<dbReference type="InterPro" id="IPR001734">
    <property type="entry name" value="Na/solute_symporter"/>
</dbReference>
<organism evidence="7 8">
    <name type="scientific">Candidatus Kaiserbacteria bacterium RIFCSPLOWO2_01_FULL_54_13</name>
    <dbReference type="NCBI Taxonomy" id="1798512"/>
    <lineage>
        <taxon>Bacteria</taxon>
        <taxon>Candidatus Kaiseribacteriota</taxon>
    </lineage>
</organism>
<keyword evidence="4 6" id="KW-1133">Transmembrane helix</keyword>
<dbReference type="CDD" id="cd06581">
    <property type="entry name" value="TM_PBP1_LivM_like"/>
    <property type="match status" value="1"/>
</dbReference>
<keyword evidence="3 6" id="KW-0812">Transmembrane</keyword>
<gene>
    <name evidence="7" type="ORF">A3A39_01210</name>
</gene>
<dbReference type="Proteomes" id="UP000177372">
    <property type="component" value="Unassembled WGS sequence"/>
</dbReference>
<comment type="caution">
    <text evidence="7">The sequence shown here is derived from an EMBL/GenBank/DDBJ whole genome shotgun (WGS) entry which is preliminary data.</text>
</comment>
<dbReference type="InterPro" id="IPR001851">
    <property type="entry name" value="ABC_transp_permease"/>
</dbReference>
<evidence type="ECO:0000256" key="5">
    <source>
        <dbReference type="ARBA" id="ARBA00023136"/>
    </source>
</evidence>
<sequence length="256" mass="27504">MTHAAFYGLGAYAVAFLLVGFGINFFLATLAGMILASGVAFAIGVVFLRLKEVYYVLGTVGSNVILFSVLLNWNSVTRGPLGIGGIPRPEIFGFRFSENEAFLLLVLAAVAITYAISVLITRSSFGRVLNAIREDEDVVSVFGYSVYHYKLVIFTIGAAFAALAGAFLASYLTYISPFSFTVVESIFILSIVVLGGLGSGRGALIAAGILVITPEALRFVGFTPDIAAQMRQVLYGLILILLMLYRPQGLLGRFRI</sequence>
<feature type="transmembrane region" description="Helical" evidence="6">
    <location>
        <begin position="30"/>
        <end position="48"/>
    </location>
</feature>
<dbReference type="GO" id="GO:0005886">
    <property type="term" value="C:plasma membrane"/>
    <property type="evidence" value="ECO:0007669"/>
    <property type="project" value="UniProtKB-SubCell"/>
</dbReference>
<dbReference type="EMBL" id="MFLZ01000015">
    <property type="protein sequence ID" value="OGG80003.1"/>
    <property type="molecule type" value="Genomic_DNA"/>
</dbReference>
<dbReference type="InterPro" id="IPR043428">
    <property type="entry name" value="LivM-like"/>
</dbReference>
<dbReference type="GO" id="GO:0015658">
    <property type="term" value="F:branched-chain amino acid transmembrane transporter activity"/>
    <property type="evidence" value="ECO:0007669"/>
    <property type="project" value="InterPro"/>
</dbReference>
<feature type="transmembrane region" description="Helical" evidence="6">
    <location>
        <begin position="101"/>
        <end position="120"/>
    </location>
</feature>
<dbReference type="PANTHER" id="PTHR30482">
    <property type="entry name" value="HIGH-AFFINITY BRANCHED-CHAIN AMINO ACID TRANSPORT SYSTEM PERMEASE"/>
    <property type="match status" value="1"/>
</dbReference>
<feature type="transmembrane region" description="Helical" evidence="6">
    <location>
        <begin position="54"/>
        <end position="73"/>
    </location>
</feature>